<dbReference type="InterPro" id="IPR011990">
    <property type="entry name" value="TPR-like_helical_dom_sf"/>
</dbReference>
<dbReference type="SUPFAM" id="SSF48452">
    <property type="entry name" value="TPR-like"/>
    <property type="match status" value="1"/>
</dbReference>
<accession>A0A0S4FN10</accession>
<evidence type="ECO:0000313" key="1">
    <source>
        <dbReference type="EMBL" id="CEL24392.1"/>
    </source>
</evidence>
<gene>
    <name evidence="1" type="ORF">MB9_0749</name>
</gene>
<reference evidence="1" key="1">
    <citation type="submission" date="2014-09" db="EMBL/GenBank/DDBJ databases">
        <authorList>
            <person name="Wibberg D."/>
        </authorList>
    </citation>
    <scope>NUCLEOTIDE SEQUENCE [LARGE SCALE GENOMIC DNA]</scope>
    <source>
        <strain evidence="1">Mb9</strain>
    </source>
</reference>
<evidence type="ECO:0000313" key="2">
    <source>
        <dbReference type="Proteomes" id="UP000062768"/>
    </source>
</evidence>
<keyword evidence="2" id="KW-1185">Reference proteome</keyword>
<dbReference type="Proteomes" id="UP000062768">
    <property type="component" value="Chromosome I"/>
</dbReference>
<organism evidence="1 2">
    <name type="scientific">Methanobacterium formicicum</name>
    <dbReference type="NCBI Taxonomy" id="2162"/>
    <lineage>
        <taxon>Archaea</taxon>
        <taxon>Methanobacteriati</taxon>
        <taxon>Methanobacteriota</taxon>
        <taxon>Methanomada group</taxon>
        <taxon>Methanobacteria</taxon>
        <taxon>Methanobacteriales</taxon>
        <taxon>Methanobacteriaceae</taxon>
        <taxon>Methanobacterium</taxon>
    </lineage>
</organism>
<protein>
    <submittedName>
        <fullName evidence="1">Uncharacterized protein</fullName>
    </submittedName>
</protein>
<dbReference type="Gene3D" id="1.25.40.10">
    <property type="entry name" value="Tetratricopeptide repeat domain"/>
    <property type="match status" value="1"/>
</dbReference>
<sequence>MIEGLRNESLMNKAYNLIQQGKYHDAIGYYDKILESDSHHVNASYGKGLIFQRWGCMGMLWSFMIRFWS</sequence>
<dbReference type="AlphaFoldDB" id="A0A0S4FN10"/>
<proteinExistence type="predicted"/>
<dbReference type="EMBL" id="LN734822">
    <property type="protein sequence ID" value="CEL24392.1"/>
    <property type="molecule type" value="Genomic_DNA"/>
</dbReference>
<name>A0A0S4FN10_METFO</name>